<evidence type="ECO:0000256" key="3">
    <source>
        <dbReference type="ARBA" id="ARBA00022676"/>
    </source>
</evidence>
<dbReference type="SUPFAM" id="SSF53756">
    <property type="entry name" value="UDP-Glycosyltransferase/glycogen phosphorylase"/>
    <property type="match status" value="1"/>
</dbReference>
<dbReference type="Pfam" id="PF00201">
    <property type="entry name" value="UDPGT"/>
    <property type="match status" value="1"/>
</dbReference>
<proteinExistence type="inferred from homology"/>
<evidence type="ECO:0000256" key="9">
    <source>
        <dbReference type="RuleBase" id="RU362057"/>
    </source>
</evidence>
<keyword evidence="5" id="KW-0732">Signal</keyword>
<dbReference type="EC" id="2.4.1.-" evidence="9"/>
<dbReference type="GO" id="GO:0080043">
    <property type="term" value="F:quercetin 3-O-glucosyltransferase activity"/>
    <property type="evidence" value="ECO:0007669"/>
    <property type="project" value="TreeGrafter"/>
</dbReference>
<evidence type="ECO:0000256" key="1">
    <source>
        <dbReference type="ARBA" id="ARBA00004935"/>
    </source>
</evidence>
<dbReference type="GO" id="GO:0080044">
    <property type="term" value="F:quercetin 7-O-glucosyltransferase activity"/>
    <property type="evidence" value="ECO:0007669"/>
    <property type="project" value="TreeGrafter"/>
</dbReference>
<dbReference type="Proteomes" id="UP001190926">
    <property type="component" value="Unassembled WGS sequence"/>
</dbReference>
<comment type="similarity">
    <text evidence="2 8">Belongs to the UDP-glycosyltransferase family.</text>
</comment>
<protein>
    <recommendedName>
        <fullName evidence="9">Glycosyltransferase</fullName>
        <ecNumber evidence="9">2.4.1.-</ecNumber>
    </recommendedName>
</protein>
<keyword evidence="11" id="KW-1185">Reference proteome</keyword>
<dbReference type="GO" id="GO:0102816">
    <property type="term" value="F:UDP-D-glucose:delphinidin 3-O-glucosyl-5-O-caffeoylglucoside -O-beta-D-glucosyltransferase activity"/>
    <property type="evidence" value="ECO:0007669"/>
    <property type="project" value="UniProtKB-EC"/>
</dbReference>
<dbReference type="InterPro" id="IPR002213">
    <property type="entry name" value="UDP_glucos_trans"/>
</dbReference>
<reference evidence="10 11" key="1">
    <citation type="journal article" date="2021" name="Nat. Commun.">
        <title>Incipient diploidization of the medicinal plant Perilla within 10,000 years.</title>
        <authorList>
            <person name="Zhang Y."/>
            <person name="Shen Q."/>
            <person name="Leng L."/>
            <person name="Zhang D."/>
            <person name="Chen S."/>
            <person name="Shi Y."/>
            <person name="Ning Z."/>
            <person name="Chen S."/>
        </authorList>
    </citation>
    <scope>NUCLEOTIDE SEQUENCE [LARGE SCALE GENOMIC DNA]</scope>
    <source>
        <strain evidence="11">cv. PC099</strain>
    </source>
</reference>
<evidence type="ECO:0000313" key="11">
    <source>
        <dbReference type="Proteomes" id="UP001190926"/>
    </source>
</evidence>
<keyword evidence="4 8" id="KW-0808">Transferase</keyword>
<dbReference type="PANTHER" id="PTHR11926:SF1553">
    <property type="entry name" value="GLYCOSYLTRANSFERASE"/>
    <property type="match status" value="1"/>
</dbReference>
<evidence type="ECO:0000313" key="10">
    <source>
        <dbReference type="EMBL" id="KAH6836312.1"/>
    </source>
</evidence>
<dbReference type="FunFam" id="3.40.50.2000:FF:000057">
    <property type="entry name" value="Glycosyltransferase"/>
    <property type="match status" value="1"/>
</dbReference>
<evidence type="ECO:0000256" key="7">
    <source>
        <dbReference type="ARBA" id="ARBA00056922"/>
    </source>
</evidence>
<comment type="pathway">
    <text evidence="1">Pigment biosynthesis; anthocyanin biosynthesis.</text>
</comment>
<dbReference type="CDD" id="cd03784">
    <property type="entry name" value="GT1_Gtf-like"/>
    <property type="match status" value="1"/>
</dbReference>
<gene>
    <name evidence="10" type="ORF">C2S53_001178</name>
</gene>
<comment type="caution">
    <text evidence="10">The sequence shown here is derived from an EMBL/GenBank/DDBJ whole genome shotgun (WGS) entry which is preliminary data.</text>
</comment>
<evidence type="ECO:0000256" key="4">
    <source>
        <dbReference type="ARBA" id="ARBA00022679"/>
    </source>
</evidence>
<comment type="catalytic activity">
    <reaction evidence="6">
        <text>an anthocyanidin 3-O-beta-D-glucoside + UDP-alpha-D-glucose = an anthocyanidin 3,5-di-O-beta-D-glucoside + UDP + 2 H(+)</text>
        <dbReference type="Rhea" id="RHEA:35423"/>
        <dbReference type="ChEBI" id="CHEBI:15378"/>
        <dbReference type="ChEBI" id="CHEBI:16307"/>
        <dbReference type="ChEBI" id="CHEBI:57503"/>
        <dbReference type="ChEBI" id="CHEBI:58223"/>
        <dbReference type="ChEBI" id="CHEBI:58885"/>
        <dbReference type="EC" id="2.4.1.298"/>
    </reaction>
</comment>
<dbReference type="PROSITE" id="PS00375">
    <property type="entry name" value="UDPGT"/>
    <property type="match status" value="1"/>
</dbReference>
<dbReference type="Gene3D" id="3.40.50.2000">
    <property type="entry name" value="Glycogen Phosphorylase B"/>
    <property type="match status" value="2"/>
</dbReference>
<comment type="function">
    <text evidence="7">Catalyzes the glucosylation at the O-5 position of anthocyanidin 3-glucosides to form anthocyanidin 3,5-di-O-glucosides using UDP-glucose as sugar donor. Anthocyanidin 3,5-di-O-glucosides are molecules that are responsible for pigmentation. Also acts on anthocyanidin 3-O-(6-O-malonylglucoside). Much less active with hydroxycinnamoylglucose derivatives. No activity in the absence of the 3-O-glucoside group.</text>
</comment>
<sequence length="459" mass="51188">MEKGEEKEAEKAHCLILPFPIQGHINPMLQFAKRLLQKGIIGITLVITKQLAKTTHYSSAAISLQTISDGFDDGAPTDINQADYLARFEEVGSTTLKEAMQGLADSGRPVDCVIFDPFLPWALQVAKELAVFAAAFFTQSCAVDHIYHHVYKGELKVPLLPGDQEILIPGLPPLRPDDMPSFVSSYGTYPPLFEVVVNQFTGLDKADWLFFNTFYNLEKEVIDYMAKSAPVKAIGPTIPSMYLDKRLPDDREYGLSVYKAVTGACTEWLNQRRPESVIYVSFGSLAKLDDRQMEELAWGLRLSNKHFLWVVRATEESKLPKDFAEETSEKGLIVSWCPQLDVLSHEAICCFVTHCGWNSTLESVSLGVPMVAMPQWTDQSTNSKFVMDVWKMGVRARGDENGLVSRETVASCIMEVVEGERAVEIKQNVIKWKELAIQAMAQGGSSDLNIQEFVTSLTS</sequence>
<dbReference type="EMBL" id="SDAM02000020">
    <property type="protein sequence ID" value="KAH6836312.1"/>
    <property type="molecule type" value="Genomic_DNA"/>
</dbReference>
<dbReference type="FunFam" id="3.40.50.2000:FF:000019">
    <property type="entry name" value="Glycosyltransferase"/>
    <property type="match status" value="1"/>
</dbReference>
<dbReference type="AlphaFoldDB" id="A0AAD4JM04"/>
<accession>A0AAD4JM04</accession>
<evidence type="ECO:0000256" key="2">
    <source>
        <dbReference type="ARBA" id="ARBA00009995"/>
    </source>
</evidence>
<evidence type="ECO:0000256" key="6">
    <source>
        <dbReference type="ARBA" id="ARBA00050360"/>
    </source>
</evidence>
<evidence type="ECO:0000256" key="5">
    <source>
        <dbReference type="ARBA" id="ARBA00022729"/>
    </source>
</evidence>
<name>A0AAD4JM04_PERFH</name>
<organism evidence="10 11">
    <name type="scientific">Perilla frutescens var. hirtella</name>
    <name type="common">Perilla citriodora</name>
    <name type="synonym">Perilla setoyensis</name>
    <dbReference type="NCBI Taxonomy" id="608512"/>
    <lineage>
        <taxon>Eukaryota</taxon>
        <taxon>Viridiplantae</taxon>
        <taxon>Streptophyta</taxon>
        <taxon>Embryophyta</taxon>
        <taxon>Tracheophyta</taxon>
        <taxon>Spermatophyta</taxon>
        <taxon>Magnoliopsida</taxon>
        <taxon>eudicotyledons</taxon>
        <taxon>Gunneridae</taxon>
        <taxon>Pentapetalae</taxon>
        <taxon>asterids</taxon>
        <taxon>lamiids</taxon>
        <taxon>Lamiales</taxon>
        <taxon>Lamiaceae</taxon>
        <taxon>Nepetoideae</taxon>
        <taxon>Elsholtzieae</taxon>
        <taxon>Perilla</taxon>
    </lineage>
</organism>
<dbReference type="PANTHER" id="PTHR11926">
    <property type="entry name" value="GLUCOSYL/GLUCURONOSYL TRANSFERASES"/>
    <property type="match status" value="1"/>
</dbReference>
<dbReference type="InterPro" id="IPR035595">
    <property type="entry name" value="UDP_glycos_trans_CS"/>
</dbReference>
<keyword evidence="3 8" id="KW-0328">Glycosyltransferase</keyword>
<evidence type="ECO:0000256" key="8">
    <source>
        <dbReference type="RuleBase" id="RU003718"/>
    </source>
</evidence>